<protein>
    <submittedName>
        <fullName evidence="1">Uncharacterized protein</fullName>
    </submittedName>
</protein>
<evidence type="ECO:0000313" key="1">
    <source>
        <dbReference type="EMBL" id="SMB96584.1"/>
    </source>
</evidence>
<dbReference type="AlphaFoldDB" id="A0A1W1VUM2"/>
<dbReference type="Proteomes" id="UP000192569">
    <property type="component" value="Chromosome I"/>
</dbReference>
<proteinExistence type="predicted"/>
<sequence>MWGVLERAAVSRACRAAADATRAEKGVEELRTACASLPWEARPYVGVCTRAVLVRAEEAAQMRRAAEVLTNAAAATRRLAKGIELLAEKEARALLRAISKKEGEELVDLVCSRSGFGNCGS</sequence>
<keyword evidence="2" id="KW-1185">Reference proteome</keyword>
<gene>
    <name evidence="1" type="ORF">SAMN00808754_1544</name>
</gene>
<dbReference type="STRING" id="698762.SAMN00808754_1544"/>
<evidence type="ECO:0000313" key="2">
    <source>
        <dbReference type="Proteomes" id="UP000192569"/>
    </source>
</evidence>
<name>A0A1W1VUM2_9FIRM</name>
<dbReference type="EMBL" id="LT838272">
    <property type="protein sequence ID" value="SMB96584.1"/>
    <property type="molecule type" value="Genomic_DNA"/>
</dbReference>
<reference evidence="1 2" key="1">
    <citation type="submission" date="2017-04" db="EMBL/GenBank/DDBJ databases">
        <authorList>
            <person name="Afonso C.L."/>
            <person name="Miller P.J."/>
            <person name="Scott M.A."/>
            <person name="Spackman E."/>
            <person name="Goraichik I."/>
            <person name="Dimitrov K.M."/>
            <person name="Suarez D.L."/>
            <person name="Swayne D.E."/>
        </authorList>
    </citation>
    <scope>NUCLEOTIDE SEQUENCE [LARGE SCALE GENOMIC DNA]</scope>
    <source>
        <strain evidence="1 2">ToBE</strain>
    </source>
</reference>
<dbReference type="RefSeq" id="WP_157109853.1">
    <property type="nucleotide sequence ID" value="NZ_LT838272.1"/>
</dbReference>
<accession>A0A1W1VUM2</accession>
<organism evidence="1 2">
    <name type="scientific">Thermanaeromonas toyohensis ToBE</name>
    <dbReference type="NCBI Taxonomy" id="698762"/>
    <lineage>
        <taxon>Bacteria</taxon>
        <taxon>Bacillati</taxon>
        <taxon>Bacillota</taxon>
        <taxon>Clostridia</taxon>
        <taxon>Neomoorellales</taxon>
        <taxon>Neomoorellaceae</taxon>
        <taxon>Thermanaeromonas</taxon>
    </lineage>
</organism>